<dbReference type="Proteomes" id="UP000572680">
    <property type="component" value="Unassembled WGS sequence"/>
</dbReference>
<reference evidence="1 2" key="1">
    <citation type="submission" date="2020-08" db="EMBL/GenBank/DDBJ databases">
        <title>Genomic Encyclopedia of Type Strains, Phase IV (KMG-IV): sequencing the most valuable type-strain genomes for metagenomic binning, comparative biology and taxonomic classification.</title>
        <authorList>
            <person name="Goeker M."/>
        </authorList>
    </citation>
    <scope>NUCLEOTIDE SEQUENCE [LARGE SCALE GENOMIC DNA]</scope>
    <source>
        <strain evidence="1 2">DSM 44197</strain>
    </source>
</reference>
<dbReference type="InterPro" id="IPR036188">
    <property type="entry name" value="FAD/NAD-bd_sf"/>
</dbReference>
<protein>
    <submittedName>
        <fullName evidence="1">Cation diffusion facilitator CzcD-associated flavoprotein CzcO</fullName>
    </submittedName>
</protein>
<dbReference type="SUPFAM" id="SSF51905">
    <property type="entry name" value="FAD/NAD(P)-binding domain"/>
    <property type="match status" value="1"/>
</dbReference>
<gene>
    <name evidence="1" type="ORF">HNR61_003971</name>
</gene>
<dbReference type="Pfam" id="PF13738">
    <property type="entry name" value="Pyr_redox_3"/>
    <property type="match status" value="1"/>
</dbReference>
<sequence length="468" mass="52907">MAIRLKQAGIHDLVVLEKAGGLGGTWRDNTYPGAACDVPSHLYSFSFEPRTDWSRRFPPQREILEYLWHCARKYEVLPHVRFGCEVTGARFDEDAALWRISTSDGDLSARVLVSACGQLNRPALPPIEGRETFAGAGFHSARWDHGVDLAGKRVAVVGTGASAVQIVPEIAGVAGRLTLFQRSAPYVVDKPDRPYRDWERTVLERVPGAYHLSRARTYALYESRALAFVKYPKLMEGMRARFRRNLHRQIPDPGLRAALEPDYPMGCKRILISNDYYPALTRTNVELVTEAIDRVVPAGIVTRDGATHEADVIVYATGFRSTGFLAPMRIHGRGGRELGREWRDGAEAHLGITVHGFPNLFLLYGPYTNLGHNSIIYMLESQFRYVLGCVEALRRHRLDWIEVRADVQDAFGRQMQERLRATVWEAGCESWYMTADGKVVNNWPGFTFAYRRATRRPDPRDFTARRAS</sequence>
<evidence type="ECO:0000313" key="2">
    <source>
        <dbReference type="Proteomes" id="UP000572680"/>
    </source>
</evidence>
<keyword evidence="2" id="KW-1185">Reference proteome</keyword>
<dbReference type="PANTHER" id="PTHR42877:SF4">
    <property type="entry name" value="FAD_NAD(P)-BINDING DOMAIN-CONTAINING PROTEIN-RELATED"/>
    <property type="match status" value="1"/>
</dbReference>
<comment type="caution">
    <text evidence="1">The sequence shown here is derived from an EMBL/GenBank/DDBJ whole genome shotgun (WGS) entry which is preliminary data.</text>
</comment>
<dbReference type="Gene3D" id="3.50.50.60">
    <property type="entry name" value="FAD/NAD(P)-binding domain"/>
    <property type="match status" value="2"/>
</dbReference>
<accession>A0A7W3QMB1</accession>
<proteinExistence type="predicted"/>
<evidence type="ECO:0000313" key="1">
    <source>
        <dbReference type="EMBL" id="MBA8952331.1"/>
    </source>
</evidence>
<dbReference type="EMBL" id="JACJIA010000004">
    <property type="protein sequence ID" value="MBA8952331.1"/>
    <property type="molecule type" value="Genomic_DNA"/>
</dbReference>
<organism evidence="1 2">
    <name type="scientific">Actinomadura namibiensis</name>
    <dbReference type="NCBI Taxonomy" id="182080"/>
    <lineage>
        <taxon>Bacteria</taxon>
        <taxon>Bacillati</taxon>
        <taxon>Actinomycetota</taxon>
        <taxon>Actinomycetes</taxon>
        <taxon>Streptosporangiales</taxon>
        <taxon>Thermomonosporaceae</taxon>
        <taxon>Actinomadura</taxon>
    </lineage>
</organism>
<dbReference type="InterPro" id="IPR051209">
    <property type="entry name" value="FAD-bind_Monooxygenase_sf"/>
</dbReference>
<name>A0A7W3QMB1_ACTNM</name>
<dbReference type="PANTHER" id="PTHR42877">
    <property type="entry name" value="L-ORNITHINE N(5)-MONOOXYGENASE-RELATED"/>
    <property type="match status" value="1"/>
</dbReference>
<dbReference type="AlphaFoldDB" id="A0A7W3QMB1"/>